<dbReference type="EMBL" id="CP038141">
    <property type="protein sequence ID" value="QDH16170.1"/>
    <property type="molecule type" value="Genomic_DNA"/>
</dbReference>
<accession>A0A4Y6UH14</accession>
<dbReference type="CDD" id="cd16325">
    <property type="entry name" value="LolA"/>
    <property type="match status" value="1"/>
</dbReference>
<keyword evidence="3" id="KW-1185">Reference proteome</keyword>
<name>A0A4Y6UH14_9PROT</name>
<dbReference type="AlphaFoldDB" id="A0A4Y6UH14"/>
<dbReference type="RefSeq" id="WP_141458864.1">
    <property type="nucleotide sequence ID" value="NZ_CP038141.1"/>
</dbReference>
<gene>
    <name evidence="2" type="ORF">E3D00_00245</name>
</gene>
<dbReference type="Pfam" id="PF03548">
    <property type="entry name" value="LolA"/>
    <property type="match status" value="1"/>
</dbReference>
<dbReference type="Gene3D" id="2.50.20.10">
    <property type="entry name" value="Lipoprotein localisation LolA/LolB/LppX"/>
    <property type="match status" value="1"/>
</dbReference>
<keyword evidence="1" id="KW-0732">Signal</keyword>
<dbReference type="Proteomes" id="UP000316313">
    <property type="component" value="Chromosome"/>
</dbReference>
<evidence type="ECO:0000313" key="2">
    <source>
        <dbReference type="EMBL" id="QDH16170.1"/>
    </source>
</evidence>
<dbReference type="KEGG" id="ssam:E3D00_00245"/>
<reference evidence="2 3" key="1">
    <citation type="submission" date="2019-03" db="EMBL/GenBank/DDBJ databases">
        <title>The complete genome sequence of Swingsia samuiensis NBRC107927(T).</title>
        <authorList>
            <person name="Chua K.-O."/>
            <person name="Chan K.-G."/>
            <person name="See-Too W.-S."/>
        </authorList>
    </citation>
    <scope>NUCLEOTIDE SEQUENCE [LARGE SCALE GENOMIC DNA]</scope>
    <source>
        <strain evidence="2 3">AH83</strain>
    </source>
</reference>
<organism evidence="2 3">
    <name type="scientific">Swingsia samuiensis</name>
    <dbReference type="NCBI Taxonomy" id="1293412"/>
    <lineage>
        <taxon>Bacteria</taxon>
        <taxon>Pseudomonadati</taxon>
        <taxon>Pseudomonadota</taxon>
        <taxon>Alphaproteobacteria</taxon>
        <taxon>Acetobacterales</taxon>
        <taxon>Acetobacteraceae</taxon>
        <taxon>Swingsia</taxon>
    </lineage>
</organism>
<sequence length="198" mass="21811">MKRALVVFCVLLSGCEVSGYKNLPPNEQAEVQRVEAYLNNIKGMRASFVQIGPDAGHSAGRFSYVPGYLRLDYIEPHPMELVAGNGRLVFKDMANQSITHLSLKRNPLGLLVHYPIRFGGQILVTDARKGQDSLQVSVAEANNPSQGLLTLQFADRAGHLNLIGLQGVDVRKNRFSVTLSDEEEGSDIPKSEFKFPSE</sequence>
<dbReference type="PROSITE" id="PS51257">
    <property type="entry name" value="PROKAR_LIPOPROTEIN"/>
    <property type="match status" value="1"/>
</dbReference>
<dbReference type="PANTHER" id="PTHR35869">
    <property type="entry name" value="OUTER-MEMBRANE LIPOPROTEIN CARRIER PROTEIN"/>
    <property type="match status" value="1"/>
</dbReference>
<dbReference type="InterPro" id="IPR004564">
    <property type="entry name" value="OM_lipoprot_carrier_LolA-like"/>
</dbReference>
<dbReference type="InterPro" id="IPR029046">
    <property type="entry name" value="LolA/LolB/LppX"/>
</dbReference>
<evidence type="ECO:0000313" key="3">
    <source>
        <dbReference type="Proteomes" id="UP000316313"/>
    </source>
</evidence>
<protein>
    <submittedName>
        <fullName evidence="2">Outer membrane lipoprotein carrier protein LolA</fullName>
    </submittedName>
</protein>
<dbReference type="SUPFAM" id="SSF89392">
    <property type="entry name" value="Prokaryotic lipoproteins and lipoprotein localization factors"/>
    <property type="match status" value="1"/>
</dbReference>
<dbReference type="OrthoDB" id="7260676at2"/>
<proteinExistence type="predicted"/>
<keyword evidence="2" id="KW-0449">Lipoprotein</keyword>
<dbReference type="PANTHER" id="PTHR35869:SF1">
    <property type="entry name" value="OUTER-MEMBRANE LIPOPROTEIN CARRIER PROTEIN"/>
    <property type="match status" value="1"/>
</dbReference>
<evidence type="ECO:0000256" key="1">
    <source>
        <dbReference type="ARBA" id="ARBA00022729"/>
    </source>
</evidence>